<dbReference type="InterPro" id="IPR050595">
    <property type="entry name" value="Bact_response_regulator"/>
</dbReference>
<gene>
    <name evidence="4" type="ORF">OHM77_00235</name>
</gene>
<protein>
    <submittedName>
        <fullName evidence="4">Response regulator</fullName>
    </submittedName>
</protein>
<dbReference type="InterPro" id="IPR001789">
    <property type="entry name" value="Sig_transdc_resp-reg_receiver"/>
</dbReference>
<dbReference type="CDD" id="cd17569">
    <property type="entry name" value="REC_HupR-like"/>
    <property type="match status" value="1"/>
</dbReference>
<dbReference type="KEGG" id="npv:OHM77_00235"/>
<dbReference type="GO" id="GO:0000160">
    <property type="term" value="P:phosphorelay signal transduction system"/>
    <property type="evidence" value="ECO:0007669"/>
    <property type="project" value="InterPro"/>
</dbReference>
<dbReference type="EMBL" id="CP107246">
    <property type="protein sequence ID" value="WIM05748.1"/>
    <property type="molecule type" value="Genomic_DNA"/>
</dbReference>
<dbReference type="SUPFAM" id="SSF52172">
    <property type="entry name" value="CheY-like"/>
    <property type="match status" value="1"/>
</dbReference>
<name>A0AA49FL75_9PROT</name>
<keyword evidence="1 2" id="KW-0597">Phosphoprotein</keyword>
<feature type="modified residue" description="4-aspartylphosphate" evidence="2">
    <location>
        <position position="61"/>
    </location>
</feature>
<organism evidence="4">
    <name type="scientific">Candidatus Nitricoxidivorans perseverans</name>
    <dbReference type="NCBI Taxonomy" id="2975601"/>
    <lineage>
        <taxon>Bacteria</taxon>
        <taxon>Pseudomonadati</taxon>
        <taxon>Pseudomonadota</taxon>
        <taxon>Betaproteobacteria</taxon>
        <taxon>Nitrosomonadales</taxon>
        <taxon>Sterolibacteriaceae</taxon>
        <taxon>Candidatus Nitricoxidivorans</taxon>
    </lineage>
</organism>
<evidence type="ECO:0000313" key="4">
    <source>
        <dbReference type="EMBL" id="WIM05748.1"/>
    </source>
</evidence>
<dbReference type="AlphaFoldDB" id="A0AA49FL75"/>
<evidence type="ECO:0000256" key="1">
    <source>
        <dbReference type="ARBA" id="ARBA00022553"/>
    </source>
</evidence>
<dbReference type="PROSITE" id="PS50110">
    <property type="entry name" value="RESPONSE_REGULATORY"/>
    <property type="match status" value="1"/>
</dbReference>
<accession>A0AA49FL75</accession>
<dbReference type="PANTHER" id="PTHR44591:SF19">
    <property type="entry name" value="TWO-COMPONENT RESPONSE REGULATOR-RELATED"/>
    <property type="match status" value="1"/>
</dbReference>
<feature type="domain" description="Response regulatory" evidence="3">
    <location>
        <begin position="3"/>
        <end position="127"/>
    </location>
</feature>
<dbReference type="Pfam" id="PF00072">
    <property type="entry name" value="Response_reg"/>
    <property type="match status" value="1"/>
</dbReference>
<dbReference type="SMART" id="SM00448">
    <property type="entry name" value="REC"/>
    <property type="match status" value="1"/>
</dbReference>
<dbReference type="PANTHER" id="PTHR44591">
    <property type="entry name" value="STRESS RESPONSE REGULATOR PROTEIN 1"/>
    <property type="match status" value="1"/>
</dbReference>
<dbReference type="Proteomes" id="UP001234916">
    <property type="component" value="Chromosome"/>
</dbReference>
<reference evidence="4" key="1">
    <citation type="journal article" date="2023" name="Nat. Microbiol.">
        <title>Enrichment and characterization of a nitric oxide-reducing microbial community in a continuous bioreactor.</title>
        <authorList>
            <person name="Garrido-Amador P."/>
            <person name="Stortenbeker N."/>
            <person name="Wessels H.J.C.T."/>
            <person name="Speth D.R."/>
            <person name="Garcia-Heredia I."/>
            <person name="Kartal B."/>
        </authorList>
    </citation>
    <scope>NUCLEOTIDE SEQUENCE</scope>
    <source>
        <strain evidence="4">MAG1</strain>
    </source>
</reference>
<proteinExistence type="predicted"/>
<evidence type="ECO:0000256" key="2">
    <source>
        <dbReference type="PROSITE-ProRule" id="PRU00169"/>
    </source>
</evidence>
<dbReference type="Gene3D" id="3.40.50.2300">
    <property type="match status" value="1"/>
</dbReference>
<sequence length="192" mass="21925">MNRIMLVDDEEGILRSLRRLLIATPVSHGGIVYPVEVEIFSSPRQALERARHKAFDLFLVDYRMPEMDGVALLKAIRDIQPNAARIILSGYADLNGLVGAINEAQIYRFLSKPWNDYELISTIGQALAYRQLLAENERLADQARLEQGRLSPEEAERRRLETLEPGITRVNWGPDGSVILDDEFRDPYNDEF</sequence>
<evidence type="ECO:0000259" key="3">
    <source>
        <dbReference type="PROSITE" id="PS50110"/>
    </source>
</evidence>
<dbReference type="InterPro" id="IPR011006">
    <property type="entry name" value="CheY-like_superfamily"/>
</dbReference>